<dbReference type="Pfam" id="PF00005">
    <property type="entry name" value="ABC_tran"/>
    <property type="match status" value="1"/>
</dbReference>
<gene>
    <name evidence="10" type="ORF">GCM10010123_40120</name>
</gene>
<dbReference type="InterPro" id="IPR039421">
    <property type="entry name" value="Type_1_exporter"/>
</dbReference>
<keyword evidence="6 7" id="KW-0472">Membrane</keyword>
<dbReference type="InterPro" id="IPR011527">
    <property type="entry name" value="ABC1_TM_dom"/>
</dbReference>
<dbReference type="Gene3D" id="3.40.50.300">
    <property type="entry name" value="P-loop containing nucleotide triphosphate hydrolases"/>
    <property type="match status" value="1"/>
</dbReference>
<evidence type="ECO:0000259" key="8">
    <source>
        <dbReference type="PROSITE" id="PS50893"/>
    </source>
</evidence>
<feature type="transmembrane region" description="Helical" evidence="7">
    <location>
        <begin position="122"/>
        <end position="140"/>
    </location>
</feature>
<accession>A0A8J3BD72</accession>
<protein>
    <submittedName>
        <fullName evidence="10">ABC transporter ATP-binding protein</fullName>
    </submittedName>
</protein>
<dbReference type="SMART" id="SM00382">
    <property type="entry name" value="AAA"/>
    <property type="match status" value="1"/>
</dbReference>
<dbReference type="PANTHER" id="PTHR43394">
    <property type="entry name" value="ATP-DEPENDENT PERMEASE MDL1, MITOCHONDRIAL"/>
    <property type="match status" value="1"/>
</dbReference>
<dbReference type="GO" id="GO:0016887">
    <property type="term" value="F:ATP hydrolysis activity"/>
    <property type="evidence" value="ECO:0007669"/>
    <property type="project" value="InterPro"/>
</dbReference>
<feature type="transmembrane region" description="Helical" evidence="7">
    <location>
        <begin position="267"/>
        <end position="288"/>
    </location>
</feature>
<dbReference type="SUPFAM" id="SSF90123">
    <property type="entry name" value="ABC transporter transmembrane region"/>
    <property type="match status" value="1"/>
</dbReference>
<feature type="domain" description="ABC transmembrane type-1" evidence="9">
    <location>
        <begin position="12"/>
        <end position="289"/>
    </location>
</feature>
<name>A0A8J3BD72_9ACTN</name>
<dbReference type="GO" id="GO:0015421">
    <property type="term" value="F:ABC-type oligopeptide transporter activity"/>
    <property type="evidence" value="ECO:0007669"/>
    <property type="project" value="TreeGrafter"/>
</dbReference>
<dbReference type="InterPro" id="IPR036640">
    <property type="entry name" value="ABC1_TM_sf"/>
</dbReference>
<keyword evidence="2 7" id="KW-0812">Transmembrane</keyword>
<sequence length="565" mass="57294">MRIHRPARASLVIMAACAAAQVAGQLTLPTLLGRTVDGIVGGTDSTRWLTLTGALVAALVLVALLDTYVGSRYLAARTATLRHLVVSHVLRLGPRGAAGFATGDLVSRVAAGAADAARAGPATVGVLVGVLPPLGSLGLLAWIDGWLAAAFLGGLLLAAGVLTAFTRRNATILTDYQRVQGGLAARLTEALGGVRTIAAAGTGDEEQRRVLALLPPLRGHGRLTWQVVARATAQAAIVGPVIEVVVLAAAGWALLDGRITPGELFAAHQYAVLGAGLGGVTAALNGLARAKSGTRRTREVLHAPALPYGTGVLPTAAGADPAAGAGRDAAAGAGGGAVEFRGVALHDGSRTLLHRFDLAVPAGSTLAVVGPSGAGKSLLAALAARLRDPDEGAVLLDGVPLPELSADALRAAVGGAFERPVLAGRTVGEAIGQGAGPAPVEAAARRASAHEVIMRLPHGYDTPLDDAPMSGGEAQRLGLARALVADRAAGRRLLVLDDATSSLDLLTELHVERALADGTTRLIVTHRAGIAARADRVVWLDAGHVRGIGPHRALWADPAYRAVFT</sequence>
<dbReference type="PANTHER" id="PTHR43394:SF1">
    <property type="entry name" value="ATP-BINDING CASSETTE SUB-FAMILY B MEMBER 10, MITOCHONDRIAL"/>
    <property type="match status" value="1"/>
</dbReference>
<feature type="transmembrane region" description="Helical" evidence="7">
    <location>
        <begin position="235"/>
        <end position="255"/>
    </location>
</feature>
<proteinExistence type="predicted"/>
<dbReference type="EMBL" id="BMQB01000010">
    <property type="protein sequence ID" value="GGK06250.1"/>
    <property type="molecule type" value="Genomic_DNA"/>
</dbReference>
<dbReference type="InterPro" id="IPR003593">
    <property type="entry name" value="AAA+_ATPase"/>
</dbReference>
<dbReference type="Gene3D" id="1.20.1560.10">
    <property type="entry name" value="ABC transporter type 1, transmembrane domain"/>
    <property type="match status" value="1"/>
</dbReference>
<dbReference type="RefSeq" id="WP_189171741.1">
    <property type="nucleotide sequence ID" value="NZ_BMQB01000010.1"/>
</dbReference>
<dbReference type="InterPro" id="IPR003439">
    <property type="entry name" value="ABC_transporter-like_ATP-bd"/>
</dbReference>
<dbReference type="Pfam" id="PF00664">
    <property type="entry name" value="ABC_membrane"/>
    <property type="match status" value="1"/>
</dbReference>
<keyword evidence="5 7" id="KW-1133">Transmembrane helix</keyword>
<dbReference type="GO" id="GO:0005524">
    <property type="term" value="F:ATP binding"/>
    <property type="evidence" value="ECO:0007669"/>
    <property type="project" value="UniProtKB-KW"/>
</dbReference>
<evidence type="ECO:0000256" key="2">
    <source>
        <dbReference type="ARBA" id="ARBA00022692"/>
    </source>
</evidence>
<evidence type="ECO:0000256" key="5">
    <source>
        <dbReference type="ARBA" id="ARBA00022989"/>
    </source>
</evidence>
<evidence type="ECO:0000313" key="10">
    <source>
        <dbReference type="EMBL" id="GGK06250.1"/>
    </source>
</evidence>
<feature type="transmembrane region" description="Helical" evidence="7">
    <location>
        <begin position="48"/>
        <end position="69"/>
    </location>
</feature>
<evidence type="ECO:0000256" key="3">
    <source>
        <dbReference type="ARBA" id="ARBA00022741"/>
    </source>
</evidence>
<dbReference type="AlphaFoldDB" id="A0A8J3BD72"/>
<organism evidence="10 11">
    <name type="scientific">Pilimelia anulata</name>
    <dbReference type="NCBI Taxonomy" id="53371"/>
    <lineage>
        <taxon>Bacteria</taxon>
        <taxon>Bacillati</taxon>
        <taxon>Actinomycetota</taxon>
        <taxon>Actinomycetes</taxon>
        <taxon>Micromonosporales</taxon>
        <taxon>Micromonosporaceae</taxon>
        <taxon>Pilimelia</taxon>
    </lineage>
</organism>
<keyword evidence="3" id="KW-0547">Nucleotide-binding</keyword>
<keyword evidence="11" id="KW-1185">Reference proteome</keyword>
<evidence type="ECO:0000313" key="11">
    <source>
        <dbReference type="Proteomes" id="UP000649739"/>
    </source>
</evidence>
<comment type="caution">
    <text evidence="10">The sequence shown here is derived from an EMBL/GenBank/DDBJ whole genome shotgun (WGS) entry which is preliminary data.</text>
</comment>
<reference evidence="10" key="1">
    <citation type="journal article" date="2014" name="Int. J. Syst. Evol. Microbiol.">
        <title>Complete genome sequence of Corynebacterium casei LMG S-19264T (=DSM 44701T), isolated from a smear-ripened cheese.</title>
        <authorList>
            <consortium name="US DOE Joint Genome Institute (JGI-PGF)"/>
            <person name="Walter F."/>
            <person name="Albersmeier A."/>
            <person name="Kalinowski J."/>
            <person name="Ruckert C."/>
        </authorList>
    </citation>
    <scope>NUCLEOTIDE SEQUENCE</scope>
    <source>
        <strain evidence="10">JCM 3090</strain>
    </source>
</reference>
<evidence type="ECO:0000256" key="1">
    <source>
        <dbReference type="ARBA" id="ARBA00004651"/>
    </source>
</evidence>
<dbReference type="InterPro" id="IPR017871">
    <property type="entry name" value="ABC_transporter-like_CS"/>
</dbReference>
<evidence type="ECO:0000259" key="9">
    <source>
        <dbReference type="PROSITE" id="PS50929"/>
    </source>
</evidence>
<feature type="domain" description="ABC transporter" evidence="8">
    <location>
        <begin position="338"/>
        <end position="565"/>
    </location>
</feature>
<evidence type="ECO:0000256" key="7">
    <source>
        <dbReference type="SAM" id="Phobius"/>
    </source>
</evidence>
<feature type="transmembrane region" description="Helical" evidence="7">
    <location>
        <begin position="146"/>
        <end position="165"/>
    </location>
</feature>
<dbReference type="GO" id="GO:0005886">
    <property type="term" value="C:plasma membrane"/>
    <property type="evidence" value="ECO:0007669"/>
    <property type="project" value="UniProtKB-SubCell"/>
</dbReference>
<reference evidence="10" key="2">
    <citation type="submission" date="2020-09" db="EMBL/GenBank/DDBJ databases">
        <authorList>
            <person name="Sun Q."/>
            <person name="Ohkuma M."/>
        </authorList>
    </citation>
    <scope>NUCLEOTIDE SEQUENCE</scope>
    <source>
        <strain evidence="10">JCM 3090</strain>
    </source>
</reference>
<dbReference type="PROSITE" id="PS50893">
    <property type="entry name" value="ABC_TRANSPORTER_2"/>
    <property type="match status" value="1"/>
</dbReference>
<dbReference type="Proteomes" id="UP000649739">
    <property type="component" value="Unassembled WGS sequence"/>
</dbReference>
<dbReference type="InterPro" id="IPR027417">
    <property type="entry name" value="P-loop_NTPase"/>
</dbReference>
<dbReference type="PROSITE" id="PS00211">
    <property type="entry name" value="ABC_TRANSPORTER_1"/>
    <property type="match status" value="1"/>
</dbReference>
<evidence type="ECO:0000256" key="6">
    <source>
        <dbReference type="ARBA" id="ARBA00023136"/>
    </source>
</evidence>
<dbReference type="SUPFAM" id="SSF52540">
    <property type="entry name" value="P-loop containing nucleoside triphosphate hydrolases"/>
    <property type="match status" value="1"/>
</dbReference>
<keyword evidence="4 10" id="KW-0067">ATP-binding</keyword>
<dbReference type="PROSITE" id="PS50929">
    <property type="entry name" value="ABC_TM1F"/>
    <property type="match status" value="1"/>
</dbReference>
<comment type="subcellular location">
    <subcellularLocation>
        <location evidence="1">Cell membrane</location>
        <topology evidence="1">Multi-pass membrane protein</topology>
    </subcellularLocation>
</comment>
<evidence type="ECO:0000256" key="4">
    <source>
        <dbReference type="ARBA" id="ARBA00022840"/>
    </source>
</evidence>